<organism evidence="2 3">
    <name type="scientific">Holtiella tumoricola</name>
    <dbReference type="NCBI Taxonomy" id="3018743"/>
    <lineage>
        <taxon>Bacteria</taxon>
        <taxon>Bacillati</taxon>
        <taxon>Bacillota</taxon>
        <taxon>Clostridia</taxon>
        <taxon>Lachnospirales</taxon>
        <taxon>Cellulosilyticaceae</taxon>
        <taxon>Holtiella</taxon>
    </lineage>
</organism>
<dbReference type="SUPFAM" id="SSF55729">
    <property type="entry name" value="Acyl-CoA N-acyltransferases (Nat)"/>
    <property type="match status" value="1"/>
</dbReference>
<keyword evidence="2" id="KW-0808">Transferase</keyword>
<dbReference type="Pfam" id="PF08445">
    <property type="entry name" value="FR47"/>
    <property type="match status" value="1"/>
</dbReference>
<feature type="domain" description="N-acetyltransferase" evidence="1">
    <location>
        <begin position="154"/>
        <end position="283"/>
    </location>
</feature>
<name>A0AA42J0X9_9FIRM</name>
<keyword evidence="2" id="KW-0012">Acyltransferase</keyword>
<dbReference type="Gene3D" id="3.40.630.30">
    <property type="match status" value="1"/>
</dbReference>
<dbReference type="AlphaFoldDB" id="A0AA42J0X9"/>
<keyword evidence="3" id="KW-1185">Reference proteome</keyword>
<evidence type="ECO:0000259" key="1">
    <source>
        <dbReference type="PROSITE" id="PS51186"/>
    </source>
</evidence>
<evidence type="ECO:0000313" key="3">
    <source>
        <dbReference type="Proteomes" id="UP001169242"/>
    </source>
</evidence>
<gene>
    <name evidence="2" type="ORF">PBV87_09460</name>
</gene>
<dbReference type="EC" id="2.3.1.-" evidence="2"/>
<comment type="caution">
    <text evidence="2">The sequence shown here is derived from an EMBL/GenBank/DDBJ whole genome shotgun (WGS) entry which is preliminary data.</text>
</comment>
<dbReference type="Proteomes" id="UP001169242">
    <property type="component" value="Unassembled WGS sequence"/>
</dbReference>
<dbReference type="GO" id="GO:0016747">
    <property type="term" value="F:acyltransferase activity, transferring groups other than amino-acyl groups"/>
    <property type="evidence" value="ECO:0007669"/>
    <property type="project" value="InterPro"/>
</dbReference>
<evidence type="ECO:0000313" key="2">
    <source>
        <dbReference type="EMBL" id="MDA3731703.1"/>
    </source>
</evidence>
<dbReference type="PROSITE" id="PS51186">
    <property type="entry name" value="GNAT"/>
    <property type="match status" value="1"/>
</dbReference>
<dbReference type="EMBL" id="JAQIFT010000040">
    <property type="protein sequence ID" value="MDA3731703.1"/>
    <property type="molecule type" value="Genomic_DNA"/>
</dbReference>
<sequence>MYYTIYENATHFKEETFPMLLKNEAANNLLVGNILRLEKSPIEGRLMATVKDEAGNILVIAVHTPPFNLCLYTPTKAKAQEALQFLAKTLYEKKISIPGVIGEDETVETFSLFYCTYTRQLSKIIMRLNAYKLTTVNAYQAIKGSLECATLDALSYLPYWQEHFIKECHLPPSSFDTIVKSIETSLENERFYIWKDNHPVSMVGKGRQLKNGIVISNVYTPPYFRNQHYATACVGTISQRLLDEGHDFVALFADRDNPISNKMYEAIGYQLVGYTKQIHFTKN</sequence>
<proteinExistence type="predicted"/>
<dbReference type="RefSeq" id="WP_271012062.1">
    <property type="nucleotide sequence ID" value="NZ_JAQIFT010000040.1"/>
</dbReference>
<dbReference type="InterPro" id="IPR013653">
    <property type="entry name" value="GCN5-like_dom"/>
</dbReference>
<protein>
    <submittedName>
        <fullName evidence="2">GNAT family N-acetyltransferase</fullName>
        <ecNumber evidence="2">2.3.1.-</ecNumber>
    </submittedName>
</protein>
<accession>A0AA42J0X9</accession>
<dbReference type="InterPro" id="IPR000182">
    <property type="entry name" value="GNAT_dom"/>
</dbReference>
<reference evidence="2" key="1">
    <citation type="journal article" date="2023" name="Int. J. Syst. Evol. Microbiol.">
        <title>&lt;i&gt;Holtiella tumoricola&lt;/i&gt; gen. nov. sp. nov., isolated from a human clinical sample.</title>
        <authorList>
            <person name="Allen-Vercoe E."/>
            <person name="Daigneault M.C."/>
            <person name="Vancuren S.J."/>
            <person name="Cochrane K."/>
            <person name="O'Neal L.L."/>
            <person name="Sankaranarayanan K."/>
            <person name="Lawson P.A."/>
        </authorList>
    </citation>
    <scope>NUCLEOTIDE SEQUENCE</scope>
    <source>
        <strain evidence="2">CC70A</strain>
    </source>
</reference>
<dbReference type="InterPro" id="IPR016181">
    <property type="entry name" value="Acyl_CoA_acyltransferase"/>
</dbReference>